<dbReference type="PANTHER" id="PTHR24369">
    <property type="entry name" value="ANTIGEN BSP, PUTATIVE-RELATED"/>
    <property type="match status" value="1"/>
</dbReference>
<evidence type="ECO:0000256" key="6">
    <source>
        <dbReference type="SAM" id="Phobius"/>
    </source>
</evidence>
<sequence>MANFYLSVMALVLFLNYTGSSGFKSQETSFGIPYNSKCWWDGKFLMNCSFTGKSAIPTDISPTVTVLDLSYNTISVLLWSNWRDEEWNIKHLNLSNNLISELHLDSFRNLPFLETLNLNGNIIYYIVLDICKSEDWSEEHGKVYTYSLLPFLKVLAIERNNLSAIPRGLGMLQSLQSVHLSSNEILQIEQNDFHNCSQLKNIYLQNNKITKIHPDAFKNLKKLQVLDLSNNVMTTILPEMFIELNIFHLEVDLSNNPWICNCRLMHFKQFLSFISVSLRKKMSILCSEPISNLGKPLLSLTSLDLNCEMLVDDNISLKKAIIETGEISVLHCGVDETWEKEEVYWWTPGGRISKDNWLPHIKQNEINNLVIYNVGKSAEGLYVCIFNKTKKYLIYDVKVKQKLSPFLVRNIRDINAAFRRGRTEQDFTLAVCLSVFITFVCAFCLGALSRPYISPLWRQMCRNKSSASENTHCNQHFSAETLTRENNKTAPTKAWHNSSFLTGSSSEDVGSSSLHHLALHNRVQEERNQEQSSNSIKINKQKMSSNSQATDSASEADIVTDNEHFSLRSDHQNSKNTNPSQSRSSDISSHDSLKYSINGDSCFTGGNSLAQIHVNGQIPGSSDVNKSSDLLHSEFAASMRDVTSHTESLTMQQFKPQNHNYDTVLEINDNMNVFSDKEDFILPKSYKNDVYENFNTWQVQGNSCASIPGYGSNIKTNENNPVDIYSDSTSADEGSEFTLSDCNSLAECDFEQSDIGNDHLTSQPGLEKVYLNSGTEKFSTLLRSPNISSEFKDAMEEHKNQNKECSETVITSESGTGMSETNPLTLQLNTSQVDEFSSHIILSDLNPDGLPTYETPDLFKSEYVTSPHSATQNMSSNSFCKYSTSFDNAILSLKYSPRSTAGKEDSISNATDLQLDQSSALTSQFDKPDQKDETEINMEENHVAQCSSLKNCSKDNFTLNMGDVNTPHMSNNFMFTCMDLGSDMVAKKVLSPQSNLAVDEFSLQSHSESTHAKPAPKTTETQNLVQQQHMNISETCAQRMQKGFDEYKEEQFLSGIDKENSSPYQTELPLHSSMADSSHISSSKTTHSFFDGERCLQLDQGRENVCSSSHTQSFLRENLQPSLCELPKHAKGDTISKRTDSKENGNEASLADLENLQMAADLHKSSEKPDQANKTSLGQGTFFVKKKRVFDSFANVLETRKMKDCTN</sequence>
<dbReference type="PROSITE" id="PS50835">
    <property type="entry name" value="IG_LIKE"/>
    <property type="match status" value="1"/>
</dbReference>
<protein>
    <submittedName>
        <fullName evidence="9">Leucine rich repeat containing 66</fullName>
    </submittedName>
</protein>
<keyword evidence="6" id="KW-0472">Membrane</keyword>
<dbReference type="Proteomes" id="UP000594220">
    <property type="component" value="Unplaced"/>
</dbReference>
<dbReference type="InterPro" id="IPR013783">
    <property type="entry name" value="Ig-like_fold"/>
</dbReference>
<evidence type="ECO:0000256" key="1">
    <source>
        <dbReference type="ARBA" id="ARBA00022614"/>
    </source>
</evidence>
<dbReference type="OrthoDB" id="660555at2759"/>
<evidence type="ECO:0000256" key="4">
    <source>
        <dbReference type="ARBA" id="ARBA00023157"/>
    </source>
</evidence>
<dbReference type="AlphaFoldDB" id="A0A7M4ESL1"/>
<accession>A0A7M4ESL1</accession>
<keyword evidence="6" id="KW-0812">Transmembrane</keyword>
<feature type="chain" id="PRO_5029873087" evidence="7">
    <location>
        <begin position="23"/>
        <end position="1207"/>
    </location>
</feature>
<evidence type="ECO:0000259" key="8">
    <source>
        <dbReference type="PROSITE" id="PS50835"/>
    </source>
</evidence>
<reference evidence="9" key="2">
    <citation type="submission" date="2025-09" db="UniProtKB">
        <authorList>
            <consortium name="Ensembl"/>
        </authorList>
    </citation>
    <scope>IDENTIFICATION</scope>
</reference>
<feature type="region of interest" description="Disordered" evidence="5">
    <location>
        <begin position="523"/>
        <end position="555"/>
    </location>
</feature>
<dbReference type="GeneTree" id="ENSGT00390000014817"/>
<feature type="domain" description="Ig-like" evidence="8">
    <location>
        <begin position="296"/>
        <end position="384"/>
    </location>
</feature>
<organism evidence="9 10">
    <name type="scientific">Crocodylus porosus</name>
    <name type="common">Saltwater crocodile</name>
    <name type="synonym">Estuarine crocodile</name>
    <dbReference type="NCBI Taxonomy" id="8502"/>
    <lineage>
        <taxon>Eukaryota</taxon>
        <taxon>Metazoa</taxon>
        <taxon>Chordata</taxon>
        <taxon>Craniata</taxon>
        <taxon>Vertebrata</taxon>
        <taxon>Euteleostomi</taxon>
        <taxon>Archelosauria</taxon>
        <taxon>Archosauria</taxon>
        <taxon>Crocodylia</taxon>
        <taxon>Longirostres</taxon>
        <taxon>Crocodylidae</taxon>
        <taxon>Crocodylus</taxon>
    </lineage>
</organism>
<dbReference type="GeneID" id="109322037"/>
<dbReference type="PROSITE" id="PS51450">
    <property type="entry name" value="LRR"/>
    <property type="match status" value="2"/>
</dbReference>
<keyword evidence="10" id="KW-1185">Reference proteome</keyword>
<evidence type="ECO:0000256" key="3">
    <source>
        <dbReference type="ARBA" id="ARBA00022737"/>
    </source>
</evidence>
<dbReference type="CTD" id="339977"/>
<dbReference type="InterPro" id="IPR036179">
    <property type="entry name" value="Ig-like_dom_sf"/>
</dbReference>
<dbReference type="InterPro" id="IPR032675">
    <property type="entry name" value="LRR_dom_sf"/>
</dbReference>
<dbReference type="Pfam" id="PF00560">
    <property type="entry name" value="LRR_1"/>
    <property type="match status" value="1"/>
</dbReference>
<reference evidence="9" key="1">
    <citation type="submission" date="2025-08" db="UniProtKB">
        <authorList>
            <consortium name="Ensembl"/>
        </authorList>
    </citation>
    <scope>IDENTIFICATION</scope>
</reference>
<name>A0A7M4ESL1_CROPO</name>
<dbReference type="PANTHER" id="PTHR24369:SF213">
    <property type="entry name" value="INSULIN LIKE GROWTH FACTOR BINDING PROTEIN ACID LABILE SUBUNIT"/>
    <property type="match status" value="1"/>
</dbReference>
<dbReference type="RefSeq" id="XP_019408388.1">
    <property type="nucleotide sequence ID" value="XM_019552843.1"/>
</dbReference>
<evidence type="ECO:0000313" key="10">
    <source>
        <dbReference type="Proteomes" id="UP000594220"/>
    </source>
</evidence>
<dbReference type="Ensembl" id="ENSCPRT00005016626.1">
    <property type="protein sequence ID" value="ENSCPRP00005014156.1"/>
    <property type="gene ID" value="ENSCPRG00005009969.1"/>
</dbReference>
<dbReference type="InterPro" id="IPR001611">
    <property type="entry name" value="Leu-rich_rpt"/>
</dbReference>
<dbReference type="SMART" id="SM00369">
    <property type="entry name" value="LRR_TYP"/>
    <property type="match status" value="6"/>
</dbReference>
<evidence type="ECO:0000313" key="9">
    <source>
        <dbReference type="Ensembl" id="ENSCPRP00005014156.1"/>
    </source>
</evidence>
<evidence type="ECO:0000256" key="5">
    <source>
        <dbReference type="SAM" id="MobiDB-lite"/>
    </source>
</evidence>
<proteinExistence type="predicted"/>
<keyword evidence="1" id="KW-0433">Leucine-rich repeat</keyword>
<dbReference type="InterPro" id="IPR007110">
    <property type="entry name" value="Ig-like_dom"/>
</dbReference>
<keyword evidence="4" id="KW-1015">Disulfide bond</keyword>
<gene>
    <name evidence="9" type="primary">LRRC66</name>
</gene>
<evidence type="ECO:0000256" key="2">
    <source>
        <dbReference type="ARBA" id="ARBA00022729"/>
    </source>
</evidence>
<dbReference type="KEGG" id="cpoo:109322037"/>
<feature type="transmembrane region" description="Helical" evidence="6">
    <location>
        <begin position="427"/>
        <end position="448"/>
    </location>
</feature>
<dbReference type="InterPro" id="IPR000483">
    <property type="entry name" value="Cys-rich_flank_reg_C"/>
</dbReference>
<dbReference type="InterPro" id="IPR050541">
    <property type="entry name" value="LRR_TM_domain-containing"/>
</dbReference>
<feature type="compositionally biased region" description="Polar residues" evidence="5">
    <location>
        <begin position="530"/>
        <end position="553"/>
    </location>
</feature>
<dbReference type="SUPFAM" id="SSF48726">
    <property type="entry name" value="Immunoglobulin"/>
    <property type="match status" value="1"/>
</dbReference>
<dbReference type="SUPFAM" id="SSF52058">
    <property type="entry name" value="L domain-like"/>
    <property type="match status" value="1"/>
</dbReference>
<dbReference type="Gene3D" id="3.80.10.10">
    <property type="entry name" value="Ribonuclease Inhibitor"/>
    <property type="match status" value="2"/>
</dbReference>
<dbReference type="SMART" id="SM00082">
    <property type="entry name" value="LRRCT"/>
    <property type="match status" value="1"/>
</dbReference>
<evidence type="ECO:0000256" key="7">
    <source>
        <dbReference type="SAM" id="SignalP"/>
    </source>
</evidence>
<dbReference type="Gene3D" id="2.60.40.10">
    <property type="entry name" value="Immunoglobulins"/>
    <property type="match status" value="1"/>
</dbReference>
<dbReference type="OMA" id="NAWIFNC"/>
<dbReference type="Pfam" id="PF13855">
    <property type="entry name" value="LRR_8"/>
    <property type="match status" value="1"/>
</dbReference>
<keyword evidence="6" id="KW-1133">Transmembrane helix</keyword>
<dbReference type="GO" id="GO:0005886">
    <property type="term" value="C:plasma membrane"/>
    <property type="evidence" value="ECO:0007669"/>
    <property type="project" value="TreeGrafter"/>
</dbReference>
<keyword evidence="3" id="KW-0677">Repeat</keyword>
<keyword evidence="2 7" id="KW-0732">Signal</keyword>
<dbReference type="InterPro" id="IPR003591">
    <property type="entry name" value="Leu-rich_rpt_typical-subtyp"/>
</dbReference>
<feature type="signal peptide" evidence="7">
    <location>
        <begin position="1"/>
        <end position="22"/>
    </location>
</feature>
<feature type="region of interest" description="Disordered" evidence="5">
    <location>
        <begin position="567"/>
        <end position="591"/>
    </location>
</feature>